<reference evidence="3 4" key="1">
    <citation type="journal article" date="2004" name="Nature">
        <title>Genome evolution in yeasts.</title>
        <authorList>
            <consortium name="Genolevures"/>
            <person name="Dujon B."/>
            <person name="Sherman D."/>
            <person name="Fischer G."/>
            <person name="Durrens P."/>
            <person name="Casaregola S."/>
            <person name="Lafontaine I."/>
            <person name="de Montigny J."/>
            <person name="Marck C."/>
            <person name="Neuveglise C."/>
            <person name="Talla E."/>
            <person name="Goffard N."/>
            <person name="Frangeul L."/>
            <person name="Aigle M."/>
            <person name="Anthouard V."/>
            <person name="Babour A."/>
            <person name="Barbe V."/>
            <person name="Barnay S."/>
            <person name="Blanchin S."/>
            <person name="Beckerich J.M."/>
            <person name="Beyne E."/>
            <person name="Bleykasten C."/>
            <person name="Boisrame A."/>
            <person name="Boyer J."/>
            <person name="Cattolico L."/>
            <person name="Confanioleri F."/>
            <person name="de Daruvar A."/>
            <person name="Despons L."/>
            <person name="Fabre E."/>
            <person name="Fairhead C."/>
            <person name="Ferry-Dumazet H."/>
            <person name="Groppi A."/>
            <person name="Hantraye F."/>
            <person name="Hennequin C."/>
            <person name="Jauniaux N."/>
            <person name="Joyet P."/>
            <person name="Kachouri R."/>
            <person name="Kerrest A."/>
            <person name="Koszul R."/>
            <person name="Lemaire M."/>
            <person name="Lesur I."/>
            <person name="Ma L."/>
            <person name="Muller H."/>
            <person name="Nicaud J.M."/>
            <person name="Nikolski M."/>
            <person name="Oztas S."/>
            <person name="Ozier-Kalogeropoulos O."/>
            <person name="Pellenz S."/>
            <person name="Potier S."/>
            <person name="Richard G.F."/>
            <person name="Straub M.L."/>
            <person name="Suleau A."/>
            <person name="Swennene D."/>
            <person name="Tekaia F."/>
            <person name="Wesolowski-Louvel M."/>
            <person name="Westhof E."/>
            <person name="Wirth B."/>
            <person name="Zeniou-Meyer M."/>
            <person name="Zivanovic I."/>
            <person name="Bolotin-Fukuhara M."/>
            <person name="Thierry A."/>
            <person name="Bouchier C."/>
            <person name="Caudron B."/>
            <person name="Scarpelli C."/>
            <person name="Gaillardin C."/>
            <person name="Weissenbach J."/>
            <person name="Wincker P."/>
            <person name="Souciet J.L."/>
        </authorList>
    </citation>
    <scope>NUCLEOTIDE SEQUENCE [LARGE SCALE GENOMIC DNA]</scope>
    <source>
        <strain evidence="4">ATCC 8585 / CBS 2359 / DSM 70799 / NBRC 1267 / NRRL Y-1140 / WM37</strain>
    </source>
</reference>
<dbReference type="InterPro" id="IPR057511">
    <property type="entry name" value="WH_GDS1"/>
</dbReference>
<dbReference type="HOGENOM" id="CLU_028816_1_0_1"/>
<protein>
    <submittedName>
        <fullName evidence="3">KLLA0C13013p</fullName>
    </submittedName>
</protein>
<gene>
    <name evidence="3" type="ORF">KLLA0_C13013g</name>
</gene>
<evidence type="ECO:0000259" key="2">
    <source>
        <dbReference type="Pfam" id="PF25318"/>
    </source>
</evidence>
<dbReference type="PaxDb" id="284590-Q6CTF9"/>
<accession>Q6CTF9</accession>
<feature type="compositionally biased region" description="Low complexity" evidence="1">
    <location>
        <begin position="405"/>
        <end position="418"/>
    </location>
</feature>
<dbReference type="FunCoup" id="Q6CTF9">
    <property type="interactions" value="126"/>
</dbReference>
<feature type="region of interest" description="Disordered" evidence="1">
    <location>
        <begin position="36"/>
        <end position="68"/>
    </location>
</feature>
<dbReference type="EMBL" id="CR382123">
    <property type="protein sequence ID" value="CAH01631.1"/>
    <property type="molecule type" value="Genomic_DNA"/>
</dbReference>
<dbReference type="Proteomes" id="UP000000598">
    <property type="component" value="Chromosome C"/>
</dbReference>
<dbReference type="Pfam" id="PF25318">
    <property type="entry name" value="WHD_GDS1"/>
    <property type="match status" value="1"/>
</dbReference>
<feature type="domain" description="GDS1 winged helix" evidence="2">
    <location>
        <begin position="97"/>
        <end position="190"/>
    </location>
</feature>
<feature type="compositionally biased region" description="Basic and acidic residues" evidence="1">
    <location>
        <begin position="43"/>
        <end position="54"/>
    </location>
</feature>
<sequence length="461" mass="49959">MALANSRPLDIPTLDDELIANSKSPLFDASTLANSAKAFPESESDKTKPSGKHDSKAKKNSNGSLASSQLTDVVSISKTIPVTGERPKPENNGPTLNEDDVLYAIFVILWESDPGQQGMTVKQLCDLLLEKHPEMNNLSTKLSNLISAKLNAYVKKVEKGEKGLSYALSREWSDASPRRMVYIYRGILAPDYQKHAQAAAAALAAASTQLSDNGSNPMGKNKTKSKKQLAKSTSDLGMEIDGSQSTDYKDGAIPRSSSAMSGLKSSTFSAGNFVNDFNIPYMSSPVSVSLTPKLEELSLSHVSNDLDIDSHITLTGKRLSMGQDRPGKKMKMEQVSNSLELQAGQVQQQQPVYITIASSTPRLSRNSSKHHDSNNTATSSETAQTVAEILKTVVTQNPIVITPRSSKASSPLASAASSQDYTKHTKEKSCQWLRSLRDGFLLEEIPTPESLSPDELDEFFT</sequence>
<feature type="region of interest" description="Disordered" evidence="1">
    <location>
        <begin position="404"/>
        <end position="428"/>
    </location>
</feature>
<feature type="region of interest" description="Disordered" evidence="1">
    <location>
        <begin position="360"/>
        <end position="382"/>
    </location>
</feature>
<evidence type="ECO:0000256" key="1">
    <source>
        <dbReference type="SAM" id="MobiDB-lite"/>
    </source>
</evidence>
<dbReference type="KEGG" id="kla:KLLA0_C13013g"/>
<keyword evidence="4" id="KW-1185">Reference proteome</keyword>
<feature type="region of interest" description="Disordered" evidence="1">
    <location>
        <begin position="210"/>
        <end position="232"/>
    </location>
</feature>
<evidence type="ECO:0000313" key="4">
    <source>
        <dbReference type="Proteomes" id="UP000000598"/>
    </source>
</evidence>
<proteinExistence type="predicted"/>
<dbReference type="AlphaFoldDB" id="Q6CTF9"/>
<dbReference type="eggNOG" id="ENOG502RQJB">
    <property type="taxonomic scope" value="Eukaryota"/>
</dbReference>
<organism evidence="3 4">
    <name type="scientific">Kluyveromyces lactis (strain ATCC 8585 / CBS 2359 / DSM 70799 / NBRC 1267 / NRRL Y-1140 / WM37)</name>
    <name type="common">Yeast</name>
    <name type="synonym">Candida sphaerica</name>
    <dbReference type="NCBI Taxonomy" id="284590"/>
    <lineage>
        <taxon>Eukaryota</taxon>
        <taxon>Fungi</taxon>
        <taxon>Dikarya</taxon>
        <taxon>Ascomycota</taxon>
        <taxon>Saccharomycotina</taxon>
        <taxon>Saccharomycetes</taxon>
        <taxon>Saccharomycetales</taxon>
        <taxon>Saccharomycetaceae</taxon>
        <taxon>Kluyveromyces</taxon>
    </lineage>
</organism>
<name>Q6CTF9_KLULA</name>
<evidence type="ECO:0000313" key="3">
    <source>
        <dbReference type="EMBL" id="CAH01631.1"/>
    </source>
</evidence>
<dbReference type="InParanoid" id="Q6CTF9"/>